<proteinExistence type="predicted"/>
<dbReference type="OrthoDB" id="2205812at2759"/>
<dbReference type="Proteomes" id="UP000015241">
    <property type="component" value="Unassembled WGS sequence"/>
</dbReference>
<dbReference type="InParanoid" id="S8F5R3"/>
<dbReference type="AlphaFoldDB" id="S8F5R3"/>
<reference evidence="1 2" key="1">
    <citation type="journal article" date="2012" name="Science">
        <title>The Paleozoic origin of enzymatic lignin decomposition reconstructed from 31 fungal genomes.</title>
        <authorList>
            <person name="Floudas D."/>
            <person name="Binder M."/>
            <person name="Riley R."/>
            <person name="Barry K."/>
            <person name="Blanchette R.A."/>
            <person name="Henrissat B."/>
            <person name="Martinez A.T."/>
            <person name="Otillar R."/>
            <person name="Spatafora J.W."/>
            <person name="Yadav J.S."/>
            <person name="Aerts A."/>
            <person name="Benoit I."/>
            <person name="Boyd A."/>
            <person name="Carlson A."/>
            <person name="Copeland A."/>
            <person name="Coutinho P.M."/>
            <person name="de Vries R.P."/>
            <person name="Ferreira P."/>
            <person name="Findley K."/>
            <person name="Foster B."/>
            <person name="Gaskell J."/>
            <person name="Glotzer D."/>
            <person name="Gorecki P."/>
            <person name="Heitman J."/>
            <person name="Hesse C."/>
            <person name="Hori C."/>
            <person name="Igarashi K."/>
            <person name="Jurgens J.A."/>
            <person name="Kallen N."/>
            <person name="Kersten P."/>
            <person name="Kohler A."/>
            <person name="Kuees U."/>
            <person name="Kumar T.K.A."/>
            <person name="Kuo A."/>
            <person name="LaButti K."/>
            <person name="Larrondo L.F."/>
            <person name="Lindquist E."/>
            <person name="Ling A."/>
            <person name="Lombard V."/>
            <person name="Lucas S."/>
            <person name="Lundell T."/>
            <person name="Martin R."/>
            <person name="McLaughlin D.J."/>
            <person name="Morgenstern I."/>
            <person name="Morin E."/>
            <person name="Murat C."/>
            <person name="Nagy L.G."/>
            <person name="Nolan M."/>
            <person name="Ohm R.A."/>
            <person name="Patyshakuliyeva A."/>
            <person name="Rokas A."/>
            <person name="Ruiz-Duenas F.J."/>
            <person name="Sabat G."/>
            <person name="Salamov A."/>
            <person name="Samejima M."/>
            <person name="Schmutz J."/>
            <person name="Slot J.C."/>
            <person name="St John F."/>
            <person name="Stenlid J."/>
            <person name="Sun H."/>
            <person name="Sun S."/>
            <person name="Syed K."/>
            <person name="Tsang A."/>
            <person name="Wiebenga A."/>
            <person name="Young D."/>
            <person name="Pisabarro A."/>
            <person name="Eastwood D.C."/>
            <person name="Martin F."/>
            <person name="Cullen D."/>
            <person name="Grigoriev I.V."/>
            <person name="Hibbett D.S."/>
        </authorList>
    </citation>
    <scope>NUCLEOTIDE SEQUENCE</scope>
    <source>
        <strain evidence="2">FP-58527</strain>
    </source>
</reference>
<gene>
    <name evidence="1" type="ORF">FOMPIDRAFT_1134770</name>
</gene>
<dbReference type="EMBL" id="KE504241">
    <property type="protein sequence ID" value="EPS94214.1"/>
    <property type="molecule type" value="Genomic_DNA"/>
</dbReference>
<organism evidence="1 2">
    <name type="scientific">Fomitopsis schrenkii</name>
    <name type="common">Brown rot fungus</name>
    <dbReference type="NCBI Taxonomy" id="2126942"/>
    <lineage>
        <taxon>Eukaryota</taxon>
        <taxon>Fungi</taxon>
        <taxon>Dikarya</taxon>
        <taxon>Basidiomycota</taxon>
        <taxon>Agaricomycotina</taxon>
        <taxon>Agaricomycetes</taxon>
        <taxon>Polyporales</taxon>
        <taxon>Fomitopsis</taxon>
    </lineage>
</organism>
<evidence type="ECO:0000313" key="2">
    <source>
        <dbReference type="Proteomes" id="UP000015241"/>
    </source>
</evidence>
<accession>S8F5R3</accession>
<evidence type="ECO:0000313" key="1">
    <source>
        <dbReference type="EMBL" id="EPS94214.1"/>
    </source>
</evidence>
<sequence>MWTKRYLTLDERRPMWALAADVLLSRAASRDAGAIRPLAQMNSFLQSWTPAVHKASPLPEYLKRMLSTAKKYNVSFAAVKLDHSMKVKLPIWYHLGATKKLRRMNNTKTGDCLRLNHGVRTVADVLRVTNRDCYRDARESRNDYVPEDCACPQCEEDRRQGCKHPRKCCRAADRALEEVRPKWHPDEPLPQDGLSLTQRRHDANADALESDGTLTFDPSLTERGDLDIAFRAFVDPRIHDEPPAVRRATGRVVTAEACTMYIVGQPGEGAPAGTGFASCERGGIRSPLVQPTIDSERDAPESGTVVATLGAVLAAPRDAPLHLVLGTKHLIAALFQHLHEWEDEGWIGVKGAAYLKALVNQLRQRSAPTTFRMAKGEDDDMGMAAA</sequence>
<keyword evidence="2" id="KW-1185">Reference proteome</keyword>
<name>S8F5R3_FOMSC</name>
<dbReference type="HOGENOM" id="CLU_716807_0_0_1"/>
<dbReference type="eggNOG" id="KOG3752">
    <property type="taxonomic scope" value="Eukaryota"/>
</dbReference>
<protein>
    <submittedName>
        <fullName evidence="1">Uncharacterized protein</fullName>
    </submittedName>
</protein>